<dbReference type="Proteomes" id="UP000050867">
    <property type="component" value="Unassembled WGS sequence"/>
</dbReference>
<protein>
    <submittedName>
        <fullName evidence="1">Uncharacterized protein</fullName>
    </submittedName>
</protein>
<reference evidence="1 2" key="1">
    <citation type="submission" date="2015-10" db="EMBL/GenBank/DDBJ databases">
        <title>Draft genome sequence of pyrrolomycin-producing Streptomyces vitaminophilus.</title>
        <authorList>
            <person name="Graham D.E."/>
            <person name="Mahan K.M."/>
            <person name="Klingeman D.M."/>
            <person name="Hettich R.L."/>
            <person name="Parry R.J."/>
        </authorList>
    </citation>
    <scope>NUCLEOTIDE SEQUENCE [LARGE SCALE GENOMIC DNA]</scope>
    <source>
        <strain evidence="1 2">ATCC 31673</strain>
    </source>
</reference>
<dbReference type="AlphaFoldDB" id="A0A0T6LPI2"/>
<accession>A0A0T6LPI2</accession>
<evidence type="ECO:0000313" key="1">
    <source>
        <dbReference type="EMBL" id="KRV47892.1"/>
    </source>
</evidence>
<dbReference type="OrthoDB" id="9956460at2"/>
<dbReference type="STRING" id="76728.AQ490_05925"/>
<evidence type="ECO:0000313" key="2">
    <source>
        <dbReference type="Proteomes" id="UP000050867"/>
    </source>
</evidence>
<proteinExistence type="predicted"/>
<keyword evidence="2" id="KW-1185">Reference proteome</keyword>
<dbReference type="EMBL" id="LLZU01000035">
    <property type="protein sequence ID" value="KRV47892.1"/>
    <property type="molecule type" value="Genomic_DNA"/>
</dbReference>
<name>A0A0T6LPI2_WENVI</name>
<comment type="caution">
    <text evidence="1">The sequence shown here is derived from an EMBL/GenBank/DDBJ whole genome shotgun (WGS) entry which is preliminary data.</text>
</comment>
<dbReference type="RefSeq" id="WP_018383026.1">
    <property type="nucleotide sequence ID" value="NZ_LLZU01000035.1"/>
</dbReference>
<sequence>MTQPPPESGQPDHVSSIRRTAKEVHGFDDWPGRDAPALPAPFLPDYGVLDDLALEHRGRMPNTRHAFVDKLTGAAGTRVAVWVHQYPTPADAQEGLVNVLERSMLLRLPSCAERGMEPVGDVCFCGSADPIGFVVFTRASVLVRVQSIGDTPVSVTRTAAELDRQVTAAR</sequence>
<organism evidence="1 2">
    <name type="scientific">Wenjunlia vitaminophila</name>
    <name type="common">Streptomyces vitaminophilus</name>
    <dbReference type="NCBI Taxonomy" id="76728"/>
    <lineage>
        <taxon>Bacteria</taxon>
        <taxon>Bacillati</taxon>
        <taxon>Actinomycetota</taxon>
        <taxon>Actinomycetes</taxon>
        <taxon>Kitasatosporales</taxon>
        <taxon>Streptomycetaceae</taxon>
        <taxon>Wenjunlia</taxon>
    </lineage>
</organism>
<gene>
    <name evidence="1" type="ORF">AQ490_05925</name>
</gene>